<dbReference type="GO" id="GO:0042597">
    <property type="term" value="C:periplasmic space"/>
    <property type="evidence" value="ECO:0007669"/>
    <property type="project" value="UniProtKB-ARBA"/>
</dbReference>
<dbReference type="SUPFAM" id="SSF53850">
    <property type="entry name" value="Periplasmic binding protein-like II"/>
    <property type="match status" value="1"/>
</dbReference>
<dbReference type="PANTHER" id="PTHR30290">
    <property type="entry name" value="PERIPLASMIC BINDING COMPONENT OF ABC TRANSPORTER"/>
    <property type="match status" value="1"/>
</dbReference>
<feature type="region of interest" description="Disordered" evidence="1">
    <location>
        <begin position="35"/>
        <end position="95"/>
    </location>
</feature>
<evidence type="ECO:0000259" key="2">
    <source>
        <dbReference type="Pfam" id="PF00496"/>
    </source>
</evidence>
<dbReference type="Gene3D" id="3.40.190.10">
    <property type="entry name" value="Periplasmic binding protein-like II"/>
    <property type="match status" value="1"/>
</dbReference>
<gene>
    <name evidence="3" type="ORF">B9Q09_00790</name>
</gene>
<dbReference type="Pfam" id="PF00496">
    <property type="entry name" value="SBP_bac_5"/>
    <property type="match status" value="1"/>
</dbReference>
<dbReference type="AlphaFoldDB" id="A0A2R6BFH2"/>
<sequence length="643" mass="69993">MSPKKGVSRALVVGLVVVIVVVAAIAAVVLTRPTVKSTPSTPTTSSTPTTQPSTSSSVQTTTSQTSTSATPPPPANQSSLVAEEGEQPDSLDPAVTYETPGWEVVEQVYQGLVAPNGTSLTSYVGVLAQNWSVSPNGMTYTFYLRKGVHFSNGDPFNAYVEWFSIYRTLIMNQAPSFILGQNLAYTNGVNFTVNASTLNSINYFDPSPQNLSVMEYPYQSVQVVGPYEIVFHLGYGYNGYAPYNAFLATLTTPMAYAVDPAVVEAHGGVVANQTNSWMFSNMVGTGFYMLKSWIPGQSITLVKNPNYWADNLPESQLNYAIQPAIINTITIYYKSATARIADLKSGVAQMIEAPVQDYSVLQGIPGVNVTKLPIAFGSSEDIYYLYMDQGFAPFQNRLVREAISYAIDYQGLINDVLDGLGVQYIGPVPPGFPFYTQATAGLQPYQYNPVKAAELLAQAGYRATLPNGTVINPNGEQFPSFNLLYTSDSTTETEAAQIIQAELNQIGIPATLSPLTFQQYSGIMYTVGNSTQYPMGIAFYSEDYTASIDYVEAITENGYVSTSAYLNSTIINWAVEAATSFNNQTIAQAFANITRAMYDQYVLIWLFTPYFLAVHADDVTGMIPNPAGSGMGYFMFYNTVHYT</sequence>
<protein>
    <recommendedName>
        <fullName evidence="2">Solute-binding protein family 5 domain-containing protein</fullName>
    </recommendedName>
</protein>
<proteinExistence type="predicted"/>
<reference evidence="3 4" key="1">
    <citation type="submission" date="2017-04" db="EMBL/GenBank/DDBJ databases">
        <title>Novel microbial lineages endemic to geothermal iron-oxide mats fill important gaps in the evolutionary history of Archaea.</title>
        <authorList>
            <person name="Jay Z.J."/>
            <person name="Beam J.P."/>
            <person name="Dlakic M."/>
            <person name="Rusch D.B."/>
            <person name="Kozubal M.A."/>
            <person name="Inskeep W.P."/>
        </authorList>
    </citation>
    <scope>NUCLEOTIDE SEQUENCE [LARGE SCALE GENOMIC DNA]</scope>
    <source>
        <strain evidence="3">ECH_B_SAG-C16</strain>
    </source>
</reference>
<dbReference type="EMBL" id="NEXK01000016">
    <property type="protein sequence ID" value="PSN97400.1"/>
    <property type="molecule type" value="Genomic_DNA"/>
</dbReference>
<dbReference type="InterPro" id="IPR030678">
    <property type="entry name" value="Peptide/Ni-bd"/>
</dbReference>
<dbReference type="GO" id="GO:1904680">
    <property type="term" value="F:peptide transmembrane transporter activity"/>
    <property type="evidence" value="ECO:0007669"/>
    <property type="project" value="TreeGrafter"/>
</dbReference>
<accession>A0A2R6BFH2</accession>
<comment type="caution">
    <text evidence="3">The sequence shown here is derived from an EMBL/GenBank/DDBJ whole genome shotgun (WGS) entry which is preliminary data.</text>
</comment>
<evidence type="ECO:0000313" key="3">
    <source>
        <dbReference type="EMBL" id="PSN97400.1"/>
    </source>
</evidence>
<name>A0A2R6BFH2_9ARCH</name>
<dbReference type="Proteomes" id="UP000240681">
    <property type="component" value="Unassembled WGS sequence"/>
</dbReference>
<dbReference type="GO" id="GO:0043190">
    <property type="term" value="C:ATP-binding cassette (ABC) transporter complex"/>
    <property type="evidence" value="ECO:0007669"/>
    <property type="project" value="InterPro"/>
</dbReference>
<feature type="compositionally biased region" description="Low complexity" evidence="1">
    <location>
        <begin position="35"/>
        <end position="69"/>
    </location>
</feature>
<dbReference type="GO" id="GO:0015833">
    <property type="term" value="P:peptide transport"/>
    <property type="evidence" value="ECO:0007669"/>
    <property type="project" value="TreeGrafter"/>
</dbReference>
<dbReference type="PIRSF" id="PIRSF002741">
    <property type="entry name" value="MppA"/>
    <property type="match status" value="1"/>
</dbReference>
<dbReference type="InterPro" id="IPR000914">
    <property type="entry name" value="SBP_5_dom"/>
</dbReference>
<evidence type="ECO:0000313" key="4">
    <source>
        <dbReference type="Proteomes" id="UP000240681"/>
    </source>
</evidence>
<feature type="domain" description="Solute-binding protein family 5" evidence="2">
    <location>
        <begin position="123"/>
        <end position="542"/>
    </location>
</feature>
<dbReference type="CDD" id="cd08512">
    <property type="entry name" value="PBP2_NikA_DppA_OppA_like_7"/>
    <property type="match status" value="1"/>
</dbReference>
<organism evidence="3 4">
    <name type="scientific">Candidatus Marsarchaeota G2 archaeon ECH_B_SAG-C16</name>
    <dbReference type="NCBI Taxonomy" id="1978163"/>
    <lineage>
        <taxon>Archaea</taxon>
        <taxon>Candidatus Marsarchaeota</taxon>
        <taxon>Candidatus Marsarchaeota group 2</taxon>
    </lineage>
</organism>
<dbReference type="InterPro" id="IPR039424">
    <property type="entry name" value="SBP_5"/>
</dbReference>
<evidence type="ECO:0000256" key="1">
    <source>
        <dbReference type="SAM" id="MobiDB-lite"/>
    </source>
</evidence>
<dbReference type="Gene3D" id="3.10.105.10">
    <property type="entry name" value="Dipeptide-binding Protein, Domain 3"/>
    <property type="match status" value="1"/>
</dbReference>